<keyword evidence="2" id="KW-0560">Oxidoreductase</keyword>
<accession>A0ABZ0W5R7</accession>
<dbReference type="EMBL" id="CP139960">
    <property type="protein sequence ID" value="WQD38274.1"/>
    <property type="molecule type" value="Genomic_DNA"/>
</dbReference>
<feature type="domain" description="Glyoxalase/Bleomycin resistance-like N-terminal" evidence="1">
    <location>
        <begin position="5"/>
        <end position="43"/>
    </location>
</feature>
<dbReference type="Gene3D" id="3.10.180.10">
    <property type="entry name" value="2,3-Dihydroxybiphenyl 1,2-Dioxygenase, domain 1"/>
    <property type="match status" value="1"/>
</dbReference>
<evidence type="ECO:0000313" key="2">
    <source>
        <dbReference type="EMBL" id="WQD38274.1"/>
    </source>
</evidence>
<dbReference type="SUPFAM" id="SSF54593">
    <property type="entry name" value="Glyoxalase/Bleomycin resistance protein/Dihydroxybiphenyl dioxygenase"/>
    <property type="match status" value="1"/>
</dbReference>
<dbReference type="Pfam" id="PF22677">
    <property type="entry name" value="Ble-like_N"/>
    <property type="match status" value="1"/>
</dbReference>
<dbReference type="InterPro" id="IPR029068">
    <property type="entry name" value="Glyas_Bleomycin-R_OHBP_Dase"/>
</dbReference>
<reference evidence="2 3" key="1">
    <citation type="submission" date="2023-12" db="EMBL/GenBank/DDBJ databases">
        <title>Genome sequencing and assembly of bacterial species from a model synthetic community.</title>
        <authorList>
            <person name="Hogle S.L."/>
        </authorList>
    </citation>
    <scope>NUCLEOTIDE SEQUENCE [LARGE SCALE GENOMIC DNA]</scope>
    <source>
        <strain evidence="2 3">HAMBI_3031</strain>
    </source>
</reference>
<sequence length="134" mass="15125">MSQQIFVNLPVKDLQQSMDFYTAIGFTNNPQFTDDKAACMVVSDTIFIMLLTHDRFKDFTSKEIADTKKTVAVLNALSVASAEAVNDTLKKALAAGGNEYAEPKDYGFMQQRCFEDLDGHNWEITYMDMSQFPQ</sequence>
<dbReference type="InterPro" id="IPR053863">
    <property type="entry name" value="Glyoxy/Ble-like_N"/>
</dbReference>
<proteinExistence type="predicted"/>
<evidence type="ECO:0000313" key="3">
    <source>
        <dbReference type="Proteomes" id="UP001325680"/>
    </source>
</evidence>
<protein>
    <submittedName>
        <fullName evidence="2">Glyoxalase/bleomycin resistance/extradiol dioxygenase family protein</fullName>
    </submittedName>
</protein>
<gene>
    <name evidence="2" type="ORF">U0035_21620</name>
</gene>
<organism evidence="2 3">
    <name type="scientific">Niabella yanshanensis</name>
    <dbReference type="NCBI Taxonomy" id="577386"/>
    <lineage>
        <taxon>Bacteria</taxon>
        <taxon>Pseudomonadati</taxon>
        <taxon>Bacteroidota</taxon>
        <taxon>Chitinophagia</taxon>
        <taxon>Chitinophagales</taxon>
        <taxon>Chitinophagaceae</taxon>
        <taxon>Niabella</taxon>
    </lineage>
</organism>
<dbReference type="GO" id="GO:0051213">
    <property type="term" value="F:dioxygenase activity"/>
    <property type="evidence" value="ECO:0007669"/>
    <property type="project" value="UniProtKB-KW"/>
</dbReference>
<evidence type="ECO:0000259" key="1">
    <source>
        <dbReference type="Pfam" id="PF22677"/>
    </source>
</evidence>
<name>A0ABZ0W5R7_9BACT</name>
<dbReference type="RefSeq" id="WP_114791045.1">
    <property type="nucleotide sequence ID" value="NZ_CP139960.1"/>
</dbReference>
<keyword evidence="2" id="KW-0223">Dioxygenase</keyword>
<dbReference type="PANTHER" id="PTHR36503:SF2">
    <property type="entry name" value="BLR2408 PROTEIN"/>
    <property type="match status" value="1"/>
</dbReference>
<dbReference type="Proteomes" id="UP001325680">
    <property type="component" value="Chromosome"/>
</dbReference>
<keyword evidence="3" id="KW-1185">Reference proteome</keyword>
<dbReference type="PANTHER" id="PTHR36503">
    <property type="entry name" value="BLR2520 PROTEIN"/>
    <property type="match status" value="1"/>
</dbReference>